<name>C9MVL2_9FUSO</name>
<evidence type="ECO:0000256" key="1">
    <source>
        <dbReference type="SAM" id="Phobius"/>
    </source>
</evidence>
<dbReference type="STRING" id="634994.GCWU000323_00684"/>
<keyword evidence="1" id="KW-0472">Membrane</keyword>
<reference evidence="2 3" key="1">
    <citation type="submission" date="2009-09" db="EMBL/GenBank/DDBJ databases">
        <authorList>
            <person name="Weinstock G."/>
            <person name="Sodergren E."/>
            <person name="Clifton S."/>
            <person name="Fulton L."/>
            <person name="Fulton B."/>
            <person name="Courtney L."/>
            <person name="Fronick C."/>
            <person name="Harrison M."/>
            <person name="Strong C."/>
            <person name="Farmer C."/>
            <person name="Delahaunty K."/>
            <person name="Markovic C."/>
            <person name="Hall O."/>
            <person name="Minx P."/>
            <person name="Tomlinson C."/>
            <person name="Mitreva M."/>
            <person name="Nelson J."/>
            <person name="Hou S."/>
            <person name="Wollam A."/>
            <person name="Pepin K.H."/>
            <person name="Johnson M."/>
            <person name="Bhonagiri V."/>
            <person name="Nash W.E."/>
            <person name="Warren W."/>
            <person name="Chinwalla A."/>
            <person name="Mardis E.R."/>
            <person name="Wilson R.K."/>
        </authorList>
    </citation>
    <scope>NUCLEOTIDE SEQUENCE [LARGE SCALE GENOMIC DNA]</scope>
    <source>
        <strain evidence="2 3">F0254</strain>
    </source>
</reference>
<dbReference type="Proteomes" id="UP000006233">
    <property type="component" value="Unassembled WGS sequence"/>
</dbReference>
<keyword evidence="1" id="KW-1133">Transmembrane helix</keyword>
<dbReference type="InterPro" id="IPR011652">
    <property type="entry name" value="MORN_2"/>
</dbReference>
<comment type="caution">
    <text evidence="2">The sequence shown here is derived from an EMBL/GenBank/DDBJ whole genome shotgun (WGS) entry which is preliminary data.</text>
</comment>
<proteinExistence type="predicted"/>
<keyword evidence="1" id="KW-0812">Transmembrane</keyword>
<gene>
    <name evidence="2" type="ORF">GCWU000323_00684</name>
</gene>
<accession>C9MVL2</accession>
<organism evidence="2 3">
    <name type="scientific">Leptotrichia hofstadii F0254</name>
    <dbReference type="NCBI Taxonomy" id="634994"/>
    <lineage>
        <taxon>Bacteria</taxon>
        <taxon>Fusobacteriati</taxon>
        <taxon>Fusobacteriota</taxon>
        <taxon>Fusobacteriia</taxon>
        <taxon>Fusobacteriales</taxon>
        <taxon>Leptotrichiaceae</taxon>
        <taxon>Leptotrichia</taxon>
    </lineage>
</organism>
<dbReference type="Pfam" id="PF07661">
    <property type="entry name" value="MORN_2"/>
    <property type="match status" value="2"/>
</dbReference>
<dbReference type="eggNOG" id="COG2849">
    <property type="taxonomic scope" value="Bacteria"/>
</dbReference>
<evidence type="ECO:0000313" key="2">
    <source>
        <dbReference type="EMBL" id="EEX75434.1"/>
    </source>
</evidence>
<evidence type="ECO:0000313" key="3">
    <source>
        <dbReference type="Proteomes" id="UP000006233"/>
    </source>
</evidence>
<protein>
    <submittedName>
        <fullName evidence="2">MORN repeat protein</fullName>
    </submittedName>
</protein>
<dbReference type="Gene3D" id="2.20.110.10">
    <property type="entry name" value="Histone H3 K4-specific methyltransferase SET7/9 N-terminal domain"/>
    <property type="match status" value="1"/>
</dbReference>
<dbReference type="HOGENOM" id="CLU_715314_0_0_0"/>
<dbReference type="EMBL" id="ACVB02000007">
    <property type="protein sequence ID" value="EEX75434.1"/>
    <property type="molecule type" value="Genomic_DNA"/>
</dbReference>
<sequence>MKIGEIKMKYYFCEINSKKQSYLGKLVMFILVMLVSTISFGVKLGTIKGLSKLSNYNELKDVDVSDITTLKIINGIPRQPGKGFSGVAVLYLDGKIIGLSTIKNGKNHGKLYAYTDNGQLIDAGEWKNGVKDGESKNYYEDGQLMNIQIFKNDVLTFAKVYNQDGSIKSTYTQTSGNRGIMEIHTKEGNKETTMKVEVIYKEINRIVYSYYTFIRDGKFEVFDNKGRLLEEGTYKDDEVVSSTKIDKFLGFIAQDSTYKVNVEDRDYFFNTLKEFNLKGLTEEHYKEQVKLFGSKSFCSSLGMVIPQYYIFEGEPVQALIESYLLKMSKDIKKVSKKYTELNDKDFITKYFKSYCKVPSESSLSFVKDYNKDPKALREFLKNPVIK</sequence>
<feature type="transmembrane region" description="Helical" evidence="1">
    <location>
        <begin position="21"/>
        <end position="42"/>
    </location>
</feature>
<dbReference type="AlphaFoldDB" id="C9MVL2"/>
<dbReference type="SUPFAM" id="SSF82185">
    <property type="entry name" value="Histone H3 K4-specific methyltransferase SET7/9 N-terminal domain"/>
    <property type="match status" value="1"/>
</dbReference>